<feature type="binding site" evidence="14">
    <location>
        <begin position="186"/>
        <end position="193"/>
    </location>
    <ligand>
        <name>ATP</name>
        <dbReference type="ChEBI" id="CHEBI:30616"/>
    </ligand>
</feature>
<dbReference type="PANTHER" id="PTHR15184">
    <property type="entry name" value="ATP SYNTHASE"/>
    <property type="match status" value="1"/>
</dbReference>
<dbReference type="InterPro" id="IPR027417">
    <property type="entry name" value="P-loop_NTPase"/>
</dbReference>
<dbReference type="HAMAP" id="MF_01347">
    <property type="entry name" value="ATP_synth_beta_bact"/>
    <property type="match status" value="1"/>
</dbReference>
<dbReference type="GO" id="GO:0045259">
    <property type="term" value="C:proton-transporting ATP synthase complex"/>
    <property type="evidence" value="ECO:0007669"/>
    <property type="project" value="UniProtKB-KW"/>
</dbReference>
<feature type="compositionally biased region" description="Low complexity" evidence="15">
    <location>
        <begin position="14"/>
        <end position="26"/>
    </location>
</feature>
<keyword evidence="3 14" id="KW-0813">Transport</keyword>
<keyword evidence="10 14" id="KW-0139">CF(1)</keyword>
<evidence type="ECO:0000313" key="17">
    <source>
        <dbReference type="EMBL" id="SKB52552.1"/>
    </source>
</evidence>
<dbReference type="NCBIfam" id="TIGR01039">
    <property type="entry name" value="atpD"/>
    <property type="match status" value="1"/>
</dbReference>
<dbReference type="InterPro" id="IPR036121">
    <property type="entry name" value="ATPase_F1/V1/A1_a/bsu_N_sf"/>
</dbReference>
<dbReference type="EMBL" id="FUYP01000008">
    <property type="protein sequence ID" value="SKB52552.1"/>
    <property type="molecule type" value="Genomic_DNA"/>
</dbReference>
<gene>
    <name evidence="14" type="primary">atpD</name>
    <name evidence="17" type="ORF">SAMN06295937_100838</name>
</gene>
<keyword evidence="11 14" id="KW-0066">ATP synthesis</keyword>
<name>A0A1T5BYT5_9SPHN</name>
<dbReference type="InterPro" id="IPR003593">
    <property type="entry name" value="AAA+_ATPase"/>
</dbReference>
<evidence type="ECO:0000259" key="16">
    <source>
        <dbReference type="SMART" id="SM00382"/>
    </source>
</evidence>
<dbReference type="SUPFAM" id="SSF52540">
    <property type="entry name" value="P-loop containing nucleoside triphosphate hydrolases"/>
    <property type="match status" value="1"/>
</dbReference>
<keyword evidence="7 14" id="KW-1278">Translocase</keyword>
<evidence type="ECO:0000256" key="3">
    <source>
        <dbReference type="ARBA" id="ARBA00022448"/>
    </source>
</evidence>
<dbReference type="Pfam" id="PF00006">
    <property type="entry name" value="ATP-synt_ab"/>
    <property type="match status" value="1"/>
</dbReference>
<reference evidence="18" key="1">
    <citation type="submission" date="2017-02" db="EMBL/GenBank/DDBJ databases">
        <authorList>
            <person name="Varghese N."/>
            <person name="Submissions S."/>
        </authorList>
    </citation>
    <scope>NUCLEOTIDE SEQUENCE [LARGE SCALE GENOMIC DNA]</scope>
    <source>
        <strain evidence="18">R11H</strain>
    </source>
</reference>
<keyword evidence="9 14" id="KW-0472">Membrane</keyword>
<dbReference type="InterPro" id="IPR050053">
    <property type="entry name" value="ATPase_alpha/beta_chains"/>
</dbReference>
<evidence type="ECO:0000256" key="15">
    <source>
        <dbReference type="SAM" id="MobiDB-lite"/>
    </source>
</evidence>
<dbReference type="CDD" id="cd01133">
    <property type="entry name" value="F1-ATPase_beta_CD"/>
    <property type="match status" value="1"/>
</dbReference>
<keyword evidence="14" id="KW-1003">Cell membrane</keyword>
<dbReference type="GO" id="GO:0005524">
    <property type="term" value="F:ATP binding"/>
    <property type="evidence" value="ECO:0007669"/>
    <property type="project" value="UniProtKB-UniRule"/>
</dbReference>
<dbReference type="InterPro" id="IPR004100">
    <property type="entry name" value="ATPase_F1/V1/A1_a/bsu_N"/>
</dbReference>
<evidence type="ECO:0000256" key="2">
    <source>
        <dbReference type="ARBA" id="ARBA00008936"/>
    </source>
</evidence>
<accession>A0A1T5BYT5</accession>
<keyword evidence="4 14" id="KW-0547">Nucleotide-binding</keyword>
<evidence type="ECO:0000256" key="11">
    <source>
        <dbReference type="ARBA" id="ARBA00023310"/>
    </source>
</evidence>
<dbReference type="PANTHER" id="PTHR15184:SF71">
    <property type="entry name" value="ATP SYNTHASE SUBUNIT BETA, MITOCHONDRIAL"/>
    <property type="match status" value="1"/>
</dbReference>
<dbReference type="PIRSF" id="PIRSF039072">
    <property type="entry name" value="ATPase_subunit_beta"/>
    <property type="match status" value="1"/>
</dbReference>
<evidence type="ECO:0000256" key="1">
    <source>
        <dbReference type="ARBA" id="ARBA00004370"/>
    </source>
</evidence>
<keyword evidence="5 14" id="KW-0375">Hydrogen ion transport</keyword>
<dbReference type="PROSITE" id="PS00152">
    <property type="entry name" value="ATPASE_ALPHA_BETA"/>
    <property type="match status" value="1"/>
</dbReference>
<dbReference type="Gene3D" id="2.40.10.170">
    <property type="match status" value="1"/>
</dbReference>
<dbReference type="Gene3D" id="3.40.50.300">
    <property type="entry name" value="P-loop containing nucleotide triphosphate hydrolases"/>
    <property type="match status" value="1"/>
</dbReference>
<dbReference type="InterPro" id="IPR020003">
    <property type="entry name" value="ATPase_a/bsu_AS"/>
</dbReference>
<organism evidence="17 18">
    <name type="scientific">Sphingopyxis flava</name>
    <dbReference type="NCBI Taxonomy" id="1507287"/>
    <lineage>
        <taxon>Bacteria</taxon>
        <taxon>Pseudomonadati</taxon>
        <taxon>Pseudomonadota</taxon>
        <taxon>Alphaproteobacteria</taxon>
        <taxon>Sphingomonadales</taxon>
        <taxon>Sphingomonadaceae</taxon>
        <taxon>Sphingopyxis</taxon>
    </lineage>
</organism>
<dbReference type="FunFam" id="3.40.50.300:FF:000026">
    <property type="entry name" value="ATP synthase subunit beta"/>
    <property type="match status" value="1"/>
</dbReference>
<comment type="subcellular location">
    <subcellularLocation>
        <location evidence="14">Cell membrane</location>
        <topology evidence="14">Peripheral membrane protein</topology>
    </subcellularLocation>
    <subcellularLocation>
        <location evidence="1">Membrane</location>
    </subcellularLocation>
</comment>
<dbReference type="RefSeq" id="WP_079638216.1">
    <property type="nucleotide sequence ID" value="NZ_FUYP01000008.1"/>
</dbReference>
<dbReference type="Proteomes" id="UP000190044">
    <property type="component" value="Unassembled WGS sequence"/>
</dbReference>
<keyword evidence="6 14" id="KW-0067">ATP-binding</keyword>
<evidence type="ECO:0000256" key="13">
    <source>
        <dbReference type="ARBA" id="ARBA00059242"/>
    </source>
</evidence>
<feature type="domain" description="AAA+ ATPase" evidence="16">
    <location>
        <begin position="178"/>
        <end position="454"/>
    </location>
</feature>
<dbReference type="InterPro" id="IPR005722">
    <property type="entry name" value="ATP_synth_F1_bsu"/>
</dbReference>
<comment type="function">
    <text evidence="13">Produces ATP from ADP in the presence of a sodium ion gradient across the membrane. The beta chain is the catalytic subunit.</text>
</comment>
<evidence type="ECO:0000256" key="9">
    <source>
        <dbReference type="ARBA" id="ARBA00023136"/>
    </source>
</evidence>
<evidence type="ECO:0000256" key="12">
    <source>
        <dbReference type="ARBA" id="ARBA00052325"/>
    </source>
</evidence>
<dbReference type="SMART" id="SM00382">
    <property type="entry name" value="AAA"/>
    <property type="match status" value="1"/>
</dbReference>
<dbReference type="InterPro" id="IPR024034">
    <property type="entry name" value="ATPase_F1/V1_b/a_C"/>
</dbReference>
<feature type="region of interest" description="Disordered" evidence="15">
    <location>
        <begin position="1"/>
        <end position="26"/>
    </location>
</feature>
<evidence type="ECO:0000256" key="14">
    <source>
        <dbReference type="HAMAP-Rule" id="MF_01347"/>
    </source>
</evidence>
<evidence type="ECO:0000256" key="8">
    <source>
        <dbReference type="ARBA" id="ARBA00023065"/>
    </source>
</evidence>
<dbReference type="SUPFAM" id="SSF50615">
    <property type="entry name" value="N-terminal domain of alpha and beta subunits of F1 ATP synthase"/>
    <property type="match status" value="1"/>
</dbReference>
<sequence length="513" mass="53809">MATAPAPEKKAPAKKAAAPKAAAPKKAAAAKTAAPAGTATGRVAQVIGAVVDVQFTGPLPAILNALETDNNGSRLVLEVAQHLGENTVRTIAMDATDGLTRGQPVIDTGAQISVPVGPQTLGRILNVIGDPIDERGPVNSDMKAPIHAKAPEFVDQSTEASILVTGIKVIDLIAPYAKGGKIGLFGGAGVGKTVLIQELINNIAKGHGGVSVFAGVGERTREGNDLYHEFLDAGVIAKDADGNPTPDGSKVALVFGQMNEPPGARARVALSGLTMAEYFRDQEGQDVLFFVDNIFRFTQAGSEVSALLGRIPSAVGYQPTLSTDMGALQERITSTTKGSITSVQAIYVPADDLTDPAPATSFAHLDATTTLSRAISELGIYPAVDPLDSTSRVLTPAVVGQEHYETARRVQETLQKYKSLQDIIAILGMDELSEEDKLVVARARKIQRFLSQPFHVAEVFTGIPGKFVAIEDTVKSFKAVVDGEYDHLPEAAFYMVGGIDEAVAKAAKLAEDA</sequence>
<dbReference type="InterPro" id="IPR055190">
    <property type="entry name" value="ATP-synt_VA_C"/>
</dbReference>
<dbReference type="GO" id="GO:0046933">
    <property type="term" value="F:proton-transporting ATP synthase activity, rotational mechanism"/>
    <property type="evidence" value="ECO:0007669"/>
    <property type="project" value="UniProtKB-UniRule"/>
</dbReference>
<dbReference type="GO" id="GO:0046962">
    <property type="term" value="F:sodium-transporting ATPase activity, rotational mechanism"/>
    <property type="evidence" value="ECO:0007669"/>
    <property type="project" value="UniProtKB-EC"/>
</dbReference>
<evidence type="ECO:0000256" key="10">
    <source>
        <dbReference type="ARBA" id="ARBA00023196"/>
    </source>
</evidence>
<dbReference type="CDD" id="cd18115">
    <property type="entry name" value="ATP-synt_F1_beta_N"/>
    <property type="match status" value="1"/>
</dbReference>
<dbReference type="Gene3D" id="1.10.1140.10">
    <property type="entry name" value="Bovine Mitochondrial F1-atpase, Atp Synthase Beta Chain, Chain D, domain 3"/>
    <property type="match status" value="1"/>
</dbReference>
<keyword evidence="8 14" id="KW-0406">Ion transport</keyword>
<protein>
    <recommendedName>
        <fullName evidence="14">ATP synthase subunit beta</fullName>
        <ecNumber evidence="14">7.1.2.2</ecNumber>
    </recommendedName>
    <alternativeName>
        <fullName evidence="14">ATP synthase F1 sector subunit beta</fullName>
    </alternativeName>
    <alternativeName>
        <fullName evidence="14">F-ATPase subunit beta</fullName>
    </alternativeName>
</protein>
<dbReference type="SUPFAM" id="SSF47917">
    <property type="entry name" value="C-terminal domain of alpha and beta subunits of F1 ATP synthase"/>
    <property type="match status" value="1"/>
</dbReference>
<proteinExistence type="inferred from homology"/>
<comment type="catalytic activity">
    <reaction evidence="14">
        <text>ATP + H2O + 4 H(+)(in) = ADP + phosphate + 5 H(+)(out)</text>
        <dbReference type="Rhea" id="RHEA:57720"/>
        <dbReference type="ChEBI" id="CHEBI:15377"/>
        <dbReference type="ChEBI" id="CHEBI:15378"/>
        <dbReference type="ChEBI" id="CHEBI:30616"/>
        <dbReference type="ChEBI" id="CHEBI:43474"/>
        <dbReference type="ChEBI" id="CHEBI:456216"/>
        <dbReference type="EC" id="7.1.2.2"/>
    </reaction>
</comment>
<comment type="catalytic activity">
    <reaction evidence="12">
        <text>4 Na(+)(in) + ATP + H2O = 4 Na(+)(out) + ADP + phosphate + H(+)</text>
        <dbReference type="Rhea" id="RHEA:58156"/>
        <dbReference type="ChEBI" id="CHEBI:15377"/>
        <dbReference type="ChEBI" id="CHEBI:15378"/>
        <dbReference type="ChEBI" id="CHEBI:29101"/>
        <dbReference type="ChEBI" id="CHEBI:30616"/>
        <dbReference type="ChEBI" id="CHEBI:43474"/>
        <dbReference type="ChEBI" id="CHEBI:456216"/>
        <dbReference type="EC" id="7.2.2.1"/>
    </reaction>
</comment>
<dbReference type="Pfam" id="PF22919">
    <property type="entry name" value="ATP-synt_VA_C"/>
    <property type="match status" value="1"/>
</dbReference>
<evidence type="ECO:0000256" key="4">
    <source>
        <dbReference type="ARBA" id="ARBA00022741"/>
    </source>
</evidence>
<dbReference type="CDD" id="cd18110">
    <property type="entry name" value="ATP-synt_F1_beta_C"/>
    <property type="match status" value="1"/>
</dbReference>
<dbReference type="GO" id="GO:0005886">
    <property type="term" value="C:plasma membrane"/>
    <property type="evidence" value="ECO:0007669"/>
    <property type="project" value="UniProtKB-SubCell"/>
</dbReference>
<keyword evidence="18" id="KW-1185">Reference proteome</keyword>
<evidence type="ECO:0000256" key="6">
    <source>
        <dbReference type="ARBA" id="ARBA00022840"/>
    </source>
</evidence>
<dbReference type="OrthoDB" id="9801639at2"/>
<evidence type="ECO:0000313" key="18">
    <source>
        <dbReference type="Proteomes" id="UP000190044"/>
    </source>
</evidence>
<dbReference type="FunFam" id="1.10.1140.10:FF:000001">
    <property type="entry name" value="ATP synthase subunit beta"/>
    <property type="match status" value="1"/>
</dbReference>
<dbReference type="FunFam" id="2.40.10.170:FF:000005">
    <property type="entry name" value="ATP synthase subunit beta"/>
    <property type="match status" value="1"/>
</dbReference>
<dbReference type="AlphaFoldDB" id="A0A1T5BYT5"/>
<comment type="function">
    <text evidence="14">Produces ATP from ADP in the presence of a proton gradient across the membrane. The catalytic sites are hosted primarily by the beta subunits.</text>
</comment>
<dbReference type="EC" id="7.1.2.2" evidence="14"/>
<evidence type="ECO:0000256" key="5">
    <source>
        <dbReference type="ARBA" id="ARBA00022781"/>
    </source>
</evidence>
<evidence type="ECO:0000256" key="7">
    <source>
        <dbReference type="ARBA" id="ARBA00022967"/>
    </source>
</evidence>
<comment type="similarity">
    <text evidence="2 14">Belongs to the ATPase alpha/beta chains family.</text>
</comment>
<dbReference type="InterPro" id="IPR000194">
    <property type="entry name" value="ATPase_F1/V1/A1_a/bsu_nucl-bd"/>
</dbReference>
<dbReference type="Pfam" id="PF02874">
    <property type="entry name" value="ATP-synt_ab_N"/>
    <property type="match status" value="1"/>
</dbReference>